<feature type="compositionally biased region" description="Polar residues" evidence="1">
    <location>
        <begin position="394"/>
        <end position="409"/>
    </location>
</feature>
<dbReference type="Gene3D" id="2.30.29.30">
    <property type="entry name" value="Pleckstrin-homology domain (PH domain)/Phosphotyrosine-binding domain (PTB)"/>
    <property type="match status" value="1"/>
</dbReference>
<feature type="compositionally biased region" description="Basic and acidic residues" evidence="1">
    <location>
        <begin position="120"/>
        <end position="132"/>
    </location>
</feature>
<accession>A0A5J4P354</accession>
<dbReference type="InterPro" id="IPR051484">
    <property type="entry name" value="Tensin_PTEN_phosphatase"/>
</dbReference>
<reference evidence="2 3" key="1">
    <citation type="journal article" date="2019" name="Gigascience">
        <title>Whole-genome sequence of the oriental lung fluke Paragonimus westermani.</title>
        <authorList>
            <person name="Oey H."/>
            <person name="Zakrzewski M."/>
            <person name="Narain K."/>
            <person name="Devi K.R."/>
            <person name="Agatsuma T."/>
            <person name="Nawaratna S."/>
            <person name="Gobert G.N."/>
            <person name="Jones M.K."/>
            <person name="Ragan M.A."/>
            <person name="McManus D.P."/>
            <person name="Krause L."/>
        </authorList>
    </citation>
    <scope>NUCLEOTIDE SEQUENCE [LARGE SCALE GENOMIC DNA]</scope>
    <source>
        <strain evidence="2 3">IND2009</strain>
    </source>
</reference>
<dbReference type="SUPFAM" id="SSF55550">
    <property type="entry name" value="SH2 domain"/>
    <property type="match status" value="1"/>
</dbReference>
<dbReference type="PANTHER" id="PTHR45734:SF10">
    <property type="entry name" value="BLISTERY, ISOFORM A"/>
    <property type="match status" value="1"/>
</dbReference>
<dbReference type="InterPro" id="IPR036860">
    <property type="entry name" value="SH2_dom_sf"/>
</dbReference>
<protein>
    <submittedName>
        <fullName evidence="2">Uncharacterized protein</fullName>
    </submittedName>
</protein>
<dbReference type="SUPFAM" id="SSF50729">
    <property type="entry name" value="PH domain-like"/>
    <property type="match status" value="1"/>
</dbReference>
<sequence>MSRRTTISILREKLAELERMERDVDGTLETCVEERRQSSPEISSTDHQNTKKLSPTVPTSSNTPNGAPERSKKANHSRVGSLRRVQSTEQDDEEQEELEKIMRNRPLPSLGVNGAGNDRQAAETDTSDKKTQLIHQRLDHPVLIRTGNFSFQKSEHRMSRINIHHNNEHKSLQQLLSEPDGAVHTKQTSSQSYVPLQMNSQPCPNRSPMVTGDQLTNDGPVPVLGLPARTEKPYDIFQIARNTSIFWYLPDITASAARSYLESKPPWSFIVRRTTEPDAYKLSFKIGYESVYTRSFLCDCFVEHTVVGNGSIQRIVIDKTRHGFLIRNFRPIQHYPSVLHLVVALCTPNSLLPYPLRLPNCNTMISPPSLANRPPVRMASEEVLRSEVPEVGTHQRTNSLRNSRRQTISPPEWKEPHRLSHTSQASEIYDSTRTRRAMQISWPARVLLPQGAACKLFYFGQFGVGSLSGPHAIRICVDHIFDRQALRPFVQPILIQFRVNDSGLTVVDLTQRAFSQRYYPIAFLLYIGPDPLHRKWTSGEPRIDLLESAFFGFISHNPNATPGNNQCHILAEHDPSESVQVICDFTNRYLNLSEV</sequence>
<dbReference type="PANTHER" id="PTHR45734">
    <property type="entry name" value="TENSIN"/>
    <property type="match status" value="1"/>
</dbReference>
<evidence type="ECO:0000313" key="2">
    <source>
        <dbReference type="EMBL" id="KAA3682386.1"/>
    </source>
</evidence>
<dbReference type="AlphaFoldDB" id="A0A5J4P354"/>
<gene>
    <name evidence="2" type="ORF">DEA37_0013047</name>
</gene>
<dbReference type="EMBL" id="QNGE01000022">
    <property type="protein sequence ID" value="KAA3682386.1"/>
    <property type="molecule type" value="Genomic_DNA"/>
</dbReference>
<evidence type="ECO:0000313" key="3">
    <source>
        <dbReference type="Proteomes" id="UP000324629"/>
    </source>
</evidence>
<dbReference type="Proteomes" id="UP000324629">
    <property type="component" value="Unassembled WGS sequence"/>
</dbReference>
<comment type="caution">
    <text evidence="2">The sequence shown here is derived from an EMBL/GenBank/DDBJ whole genome shotgun (WGS) entry which is preliminary data.</text>
</comment>
<dbReference type="InterPro" id="IPR011993">
    <property type="entry name" value="PH-like_dom_sf"/>
</dbReference>
<dbReference type="Gene3D" id="3.30.505.10">
    <property type="entry name" value="SH2 domain"/>
    <property type="match status" value="1"/>
</dbReference>
<feature type="region of interest" description="Disordered" evidence="1">
    <location>
        <begin position="20"/>
        <end position="132"/>
    </location>
</feature>
<keyword evidence="3" id="KW-1185">Reference proteome</keyword>
<feature type="region of interest" description="Disordered" evidence="1">
    <location>
        <begin position="391"/>
        <end position="428"/>
    </location>
</feature>
<organism evidence="2 3">
    <name type="scientific">Paragonimus westermani</name>
    <dbReference type="NCBI Taxonomy" id="34504"/>
    <lineage>
        <taxon>Eukaryota</taxon>
        <taxon>Metazoa</taxon>
        <taxon>Spiralia</taxon>
        <taxon>Lophotrochozoa</taxon>
        <taxon>Platyhelminthes</taxon>
        <taxon>Trematoda</taxon>
        <taxon>Digenea</taxon>
        <taxon>Plagiorchiida</taxon>
        <taxon>Troglotremata</taxon>
        <taxon>Troglotrematidae</taxon>
        <taxon>Paragonimus</taxon>
    </lineage>
</organism>
<feature type="compositionally biased region" description="Polar residues" evidence="1">
    <location>
        <begin position="39"/>
        <end position="65"/>
    </location>
</feature>
<evidence type="ECO:0000256" key="1">
    <source>
        <dbReference type="SAM" id="MobiDB-lite"/>
    </source>
</evidence>
<proteinExistence type="predicted"/>
<name>A0A5J4P354_9TREM</name>